<comment type="caution">
    <text evidence="1">The sequence shown here is derived from an EMBL/GenBank/DDBJ whole genome shotgun (WGS) entry which is preliminary data.</text>
</comment>
<dbReference type="GO" id="GO:0016853">
    <property type="term" value="F:isomerase activity"/>
    <property type="evidence" value="ECO:0007669"/>
    <property type="project" value="UniProtKB-KW"/>
</dbReference>
<name>A0A286TWY4_9BACT</name>
<accession>A0A286TWY4</accession>
<sequence>MENHDIQSHQNKAKEAMIKIRNWFNGFFYVKDTLPSGLYIWDLYSKFIKRLEETCKEKRLPIPSKLEYNDFTRITYEYLVQIEHLQKEA</sequence>
<evidence type="ECO:0000313" key="1">
    <source>
        <dbReference type="EMBL" id="GAX60392.1"/>
    </source>
</evidence>
<dbReference type="EMBL" id="BAOS01000011">
    <property type="protein sequence ID" value="GAX60392.1"/>
    <property type="molecule type" value="Genomic_DNA"/>
</dbReference>
<keyword evidence="1" id="KW-0413">Isomerase</keyword>
<keyword evidence="2" id="KW-1185">Reference proteome</keyword>
<gene>
    <name evidence="1" type="ORF">SCALIN_C11_0002</name>
</gene>
<reference evidence="2" key="1">
    <citation type="journal article" date="2017" name="Environ. Microbiol. Rep.">
        <title>Genetic Diversity of Marine Anaerobic Ammonium-Oxidizing Bacteria as Revealed by Genomic and Proteomic Analyses of 'Candidatus Scalindua japonica'.</title>
        <authorList>
            <person name="Oshiki M."/>
            <person name="Mizuto K."/>
            <person name="Kimura Z."/>
            <person name="Kindaichi T."/>
            <person name="Satoh H."/>
            <person name="Okabe S."/>
        </authorList>
    </citation>
    <scope>NUCLEOTIDE SEQUENCE [LARGE SCALE GENOMIC DNA]</scope>
    <source>
        <strain evidence="2">husup-a2</strain>
    </source>
</reference>
<organism evidence="1 2">
    <name type="scientific">Candidatus Scalindua japonica</name>
    <dbReference type="NCBI Taxonomy" id="1284222"/>
    <lineage>
        <taxon>Bacteria</taxon>
        <taxon>Pseudomonadati</taxon>
        <taxon>Planctomycetota</taxon>
        <taxon>Candidatus Brocadiia</taxon>
        <taxon>Candidatus Brocadiales</taxon>
        <taxon>Candidatus Scalinduaceae</taxon>
        <taxon>Candidatus Scalindua</taxon>
    </lineage>
</organism>
<dbReference type="Proteomes" id="UP000218542">
    <property type="component" value="Unassembled WGS sequence"/>
</dbReference>
<protein>
    <submittedName>
        <fullName evidence="1">Zn-finger domain associated with topoisomerase type I</fullName>
    </submittedName>
</protein>
<evidence type="ECO:0000313" key="2">
    <source>
        <dbReference type="Proteomes" id="UP000218542"/>
    </source>
</evidence>
<dbReference type="AlphaFoldDB" id="A0A286TWY4"/>
<proteinExistence type="predicted"/>